<dbReference type="EMBL" id="CAXDID020000877">
    <property type="protein sequence ID" value="CAL6115404.1"/>
    <property type="molecule type" value="Genomic_DNA"/>
</dbReference>
<dbReference type="AlphaFoldDB" id="A0AA86N917"/>
<keyword evidence="4" id="KW-1185">Reference proteome</keyword>
<name>A0AA86N917_9EUKA</name>
<dbReference type="Proteomes" id="UP001642409">
    <property type="component" value="Unassembled WGS sequence"/>
</dbReference>
<reference evidence="2" key="1">
    <citation type="submission" date="2023-06" db="EMBL/GenBank/DDBJ databases">
        <authorList>
            <person name="Kurt Z."/>
        </authorList>
    </citation>
    <scope>NUCLEOTIDE SEQUENCE</scope>
</reference>
<protein>
    <submittedName>
        <fullName evidence="3">Hypothetical_protein</fullName>
    </submittedName>
</protein>
<accession>A0AA86N917</accession>
<evidence type="ECO:0000256" key="1">
    <source>
        <dbReference type="SAM" id="MobiDB-lite"/>
    </source>
</evidence>
<comment type="caution">
    <text evidence="2">The sequence shown here is derived from an EMBL/GenBank/DDBJ whole genome shotgun (WGS) entry which is preliminary data.</text>
</comment>
<feature type="region of interest" description="Disordered" evidence="1">
    <location>
        <begin position="25"/>
        <end position="51"/>
    </location>
</feature>
<reference evidence="3 4" key="2">
    <citation type="submission" date="2024-07" db="EMBL/GenBank/DDBJ databases">
        <authorList>
            <person name="Akdeniz Z."/>
        </authorList>
    </citation>
    <scope>NUCLEOTIDE SEQUENCE [LARGE SCALE GENOMIC DNA]</scope>
</reference>
<gene>
    <name evidence="2" type="ORF">HINF_LOCUS2269</name>
    <name evidence="3" type="ORF">HINF_LOCUS78610</name>
</gene>
<dbReference type="EMBL" id="CATOUU010000053">
    <property type="protein sequence ID" value="CAI9914624.1"/>
    <property type="molecule type" value="Genomic_DNA"/>
</dbReference>
<evidence type="ECO:0000313" key="2">
    <source>
        <dbReference type="EMBL" id="CAI9914624.1"/>
    </source>
</evidence>
<evidence type="ECO:0000313" key="4">
    <source>
        <dbReference type="Proteomes" id="UP001642409"/>
    </source>
</evidence>
<sequence length="165" mass="18658">MEPMYQQERSREKILESTKLQTNCTKTSFLNQNPSPKTKRSPTSAFTTRNQENSRKFQCPAELKLASAIQLLQLLQAKKLQNQIDISIDDWNASPTQSILPVKTCAHNSSEVRLVSAFVEQHVYYLGRLAIGQVARKILQLHLVILDNLFTLALHERLPSTVAVG</sequence>
<organism evidence="2">
    <name type="scientific">Hexamita inflata</name>
    <dbReference type="NCBI Taxonomy" id="28002"/>
    <lineage>
        <taxon>Eukaryota</taxon>
        <taxon>Metamonada</taxon>
        <taxon>Diplomonadida</taxon>
        <taxon>Hexamitidae</taxon>
        <taxon>Hexamitinae</taxon>
        <taxon>Hexamita</taxon>
    </lineage>
</organism>
<evidence type="ECO:0000313" key="3">
    <source>
        <dbReference type="EMBL" id="CAL6115404.1"/>
    </source>
</evidence>
<proteinExistence type="predicted"/>